<keyword evidence="5 9" id="KW-0697">Rotamase</keyword>
<protein>
    <recommendedName>
        <fullName evidence="4 9">Trigger factor</fullName>
        <shortName evidence="9">TF</shortName>
        <ecNumber evidence="3 9">5.2.1.8</ecNumber>
    </recommendedName>
    <alternativeName>
        <fullName evidence="8 9">PPIase</fullName>
    </alternativeName>
</protein>
<dbReference type="SUPFAM" id="SSF54534">
    <property type="entry name" value="FKBP-like"/>
    <property type="match status" value="1"/>
</dbReference>
<evidence type="ECO:0000256" key="2">
    <source>
        <dbReference type="ARBA" id="ARBA00005464"/>
    </source>
</evidence>
<dbReference type="InterPro" id="IPR027304">
    <property type="entry name" value="Trigger_fact/SurA_dom_sf"/>
</dbReference>
<evidence type="ECO:0000313" key="13">
    <source>
        <dbReference type="EMBL" id="MBT1070280.1"/>
    </source>
</evidence>
<evidence type="ECO:0000256" key="11">
    <source>
        <dbReference type="RuleBase" id="RU003914"/>
    </source>
</evidence>
<dbReference type="HAMAP" id="MF_00303">
    <property type="entry name" value="Trigger_factor_Tig"/>
    <property type="match status" value="1"/>
</dbReference>
<dbReference type="RefSeq" id="WP_214295991.1">
    <property type="nucleotide sequence ID" value="NZ_JAHDYS010000001.1"/>
</dbReference>
<dbReference type="Gene3D" id="3.30.70.1050">
    <property type="entry name" value="Trigger factor ribosome-binding domain"/>
    <property type="match status" value="1"/>
</dbReference>
<evidence type="ECO:0000313" key="14">
    <source>
        <dbReference type="Proteomes" id="UP000784128"/>
    </source>
</evidence>
<evidence type="ECO:0000256" key="1">
    <source>
        <dbReference type="ARBA" id="ARBA00000971"/>
    </source>
</evidence>
<dbReference type="InterPro" id="IPR008880">
    <property type="entry name" value="Trigger_fac_C"/>
</dbReference>
<dbReference type="Pfam" id="PF05697">
    <property type="entry name" value="Trigger_N"/>
    <property type="match status" value="1"/>
</dbReference>
<dbReference type="Gene3D" id="1.10.3120.10">
    <property type="entry name" value="Trigger factor, C-terminal domain"/>
    <property type="match status" value="1"/>
</dbReference>
<evidence type="ECO:0000256" key="10">
    <source>
        <dbReference type="PROSITE-ProRule" id="PRU00277"/>
    </source>
</evidence>
<evidence type="ECO:0000256" key="6">
    <source>
        <dbReference type="ARBA" id="ARBA00023186"/>
    </source>
</evidence>
<evidence type="ECO:0000256" key="9">
    <source>
        <dbReference type="HAMAP-Rule" id="MF_00303"/>
    </source>
</evidence>
<name>A0ABS5U3N4_9BACT</name>
<comment type="function">
    <text evidence="9">Involved in protein export. Acts as a chaperone by maintaining the newly synthesized protein in an open conformation. Functions as a peptidyl-prolyl cis-trans isomerase.</text>
</comment>
<dbReference type="PROSITE" id="PS50059">
    <property type="entry name" value="FKBP_PPIASE"/>
    <property type="match status" value="1"/>
</dbReference>
<comment type="similarity">
    <text evidence="2 9 11">Belongs to the FKBP-type PPIase family. Tig subfamily.</text>
</comment>
<dbReference type="PANTHER" id="PTHR30560">
    <property type="entry name" value="TRIGGER FACTOR CHAPERONE AND PEPTIDYL-PROLYL CIS/TRANS ISOMERASE"/>
    <property type="match status" value="1"/>
</dbReference>
<evidence type="ECO:0000256" key="8">
    <source>
        <dbReference type="ARBA" id="ARBA00029986"/>
    </source>
</evidence>
<dbReference type="Pfam" id="PF05698">
    <property type="entry name" value="Trigger_C"/>
    <property type="match status" value="1"/>
</dbReference>
<keyword evidence="9 11" id="KW-0131">Cell cycle</keyword>
<evidence type="ECO:0000259" key="12">
    <source>
        <dbReference type="PROSITE" id="PS50059"/>
    </source>
</evidence>
<gene>
    <name evidence="9 13" type="primary">tig</name>
    <name evidence="13" type="ORF">KJB30_00620</name>
</gene>
<feature type="domain" description="PPIase FKBP-type" evidence="12">
    <location>
        <begin position="163"/>
        <end position="223"/>
    </location>
</feature>
<dbReference type="InterPro" id="IPR037041">
    <property type="entry name" value="Trigger_fac_C_sf"/>
</dbReference>
<comment type="caution">
    <text evidence="13">The sequence shown here is derived from an EMBL/GenBank/DDBJ whole genome shotgun (WGS) entry which is preliminary data.</text>
</comment>
<dbReference type="GO" id="GO:0003755">
    <property type="term" value="F:peptidyl-prolyl cis-trans isomerase activity"/>
    <property type="evidence" value="ECO:0007669"/>
    <property type="project" value="UniProtKB-EC"/>
</dbReference>
<dbReference type="InterPro" id="IPR046357">
    <property type="entry name" value="PPIase_dom_sf"/>
</dbReference>
<proteinExistence type="inferred from homology"/>
<dbReference type="InterPro" id="IPR005215">
    <property type="entry name" value="Trig_fac"/>
</dbReference>
<dbReference type="SUPFAM" id="SSF102735">
    <property type="entry name" value="Trigger factor ribosome-binding domain"/>
    <property type="match status" value="1"/>
</dbReference>
<dbReference type="EMBL" id="JAHDYS010000001">
    <property type="protein sequence ID" value="MBT1070280.1"/>
    <property type="molecule type" value="Genomic_DNA"/>
</dbReference>
<evidence type="ECO:0000256" key="5">
    <source>
        <dbReference type="ARBA" id="ARBA00023110"/>
    </source>
</evidence>
<evidence type="ECO:0000256" key="7">
    <source>
        <dbReference type="ARBA" id="ARBA00023235"/>
    </source>
</evidence>
<keyword evidence="9 11" id="KW-0132">Cell division</keyword>
<dbReference type="InterPro" id="IPR001179">
    <property type="entry name" value="PPIase_FKBP_dom"/>
</dbReference>
<accession>A0ABS5U3N4</accession>
<reference evidence="13 14" key="1">
    <citation type="submission" date="2021-05" db="EMBL/GenBank/DDBJ databases">
        <title>The draft genome of Geobacter chapellei DSM 13688.</title>
        <authorList>
            <person name="Xu Z."/>
            <person name="Masuda Y."/>
            <person name="Itoh H."/>
            <person name="Senoo K."/>
        </authorList>
    </citation>
    <scope>NUCLEOTIDE SEQUENCE [LARGE SCALE GENOMIC DNA]</scope>
    <source>
        <strain evidence="13 14">DSM 13688</strain>
    </source>
</reference>
<keyword evidence="6 9" id="KW-0143">Chaperone</keyword>
<dbReference type="Gene3D" id="3.10.50.40">
    <property type="match status" value="1"/>
</dbReference>
<comment type="subcellular location">
    <subcellularLocation>
        <location evidence="9">Cytoplasm</location>
    </subcellularLocation>
    <text evidence="9">About half TF is bound to the ribosome near the polypeptide exit tunnel while the other half is free in the cytoplasm.</text>
</comment>
<keyword evidence="7 9" id="KW-0413">Isomerase</keyword>
<comment type="catalytic activity">
    <reaction evidence="1 9 10">
        <text>[protein]-peptidylproline (omega=180) = [protein]-peptidylproline (omega=0)</text>
        <dbReference type="Rhea" id="RHEA:16237"/>
        <dbReference type="Rhea" id="RHEA-COMP:10747"/>
        <dbReference type="Rhea" id="RHEA-COMP:10748"/>
        <dbReference type="ChEBI" id="CHEBI:83833"/>
        <dbReference type="ChEBI" id="CHEBI:83834"/>
        <dbReference type="EC" id="5.2.1.8"/>
    </reaction>
</comment>
<dbReference type="PIRSF" id="PIRSF003095">
    <property type="entry name" value="Trigger_factor"/>
    <property type="match status" value="1"/>
</dbReference>
<dbReference type="SUPFAM" id="SSF109998">
    <property type="entry name" value="Triger factor/SurA peptide-binding domain-like"/>
    <property type="match status" value="1"/>
</dbReference>
<sequence length="438" mass="50403">MQVTVEAINPVTKKVFIEIPSEQVDAEIEKTYANIQKKAKLQGFRPGKAPMQLVKRTYSDAMRDQVMRRFYEQTLFKALDEHKIEPIDSPTIESDILEPGSPFKYSALVEVMPEVQITDYTGLEVTREKYKFNPENIEGELKRMQENMAQLVPVDESAAVENGHKVTIDYMFSVEGFPEETSNEENAEIEVGANKLMPGFEEQLVGMKYGETKDITVTLPEGYRTSEAAGKDGVFKVTIKDIKRKELPELNDEFAQQFGEYGTMKELREKMSEYHQKQEMERIENEQKERVIQALIEKNPLEVPQSMVKRQLDHMLENLKNRLKSQHMSIEMMGLDDEGFRQRFRESAENKVKGGLLLMALVEKENISVTDEDLEQRYEQISGGNADMLGRIKEYYGTNRSNKNNLISEIKEDKAISLLLEKAVVTEVDSIERKSEQE</sequence>
<dbReference type="Pfam" id="PF00254">
    <property type="entry name" value="FKBP_C"/>
    <property type="match status" value="1"/>
</dbReference>
<comment type="domain">
    <text evidence="9">Consists of 3 domains; the N-terminus binds the ribosome, the middle domain has PPIase activity, while the C-terminus has intrinsic chaperone activity on its own.</text>
</comment>
<dbReference type="Proteomes" id="UP000784128">
    <property type="component" value="Unassembled WGS sequence"/>
</dbReference>
<dbReference type="EC" id="5.2.1.8" evidence="3 9"/>
<evidence type="ECO:0000256" key="3">
    <source>
        <dbReference type="ARBA" id="ARBA00013194"/>
    </source>
</evidence>
<dbReference type="InterPro" id="IPR036611">
    <property type="entry name" value="Trigger_fac_ribosome-bd_sf"/>
</dbReference>
<organism evidence="13 14">
    <name type="scientific">Pelotalea chapellei</name>
    <dbReference type="NCBI Taxonomy" id="44671"/>
    <lineage>
        <taxon>Bacteria</taxon>
        <taxon>Pseudomonadati</taxon>
        <taxon>Thermodesulfobacteriota</taxon>
        <taxon>Desulfuromonadia</taxon>
        <taxon>Geobacterales</taxon>
        <taxon>Geobacteraceae</taxon>
        <taxon>Pelotalea</taxon>
    </lineage>
</organism>
<dbReference type="PANTHER" id="PTHR30560:SF3">
    <property type="entry name" value="TRIGGER FACTOR-LIKE PROTEIN TIG, CHLOROPLASTIC"/>
    <property type="match status" value="1"/>
</dbReference>
<evidence type="ECO:0000256" key="4">
    <source>
        <dbReference type="ARBA" id="ARBA00016902"/>
    </source>
</evidence>
<dbReference type="InterPro" id="IPR008881">
    <property type="entry name" value="Trigger_fac_ribosome-bd_bac"/>
</dbReference>
<keyword evidence="14" id="KW-1185">Reference proteome</keyword>
<keyword evidence="9" id="KW-0963">Cytoplasm</keyword>
<dbReference type="NCBIfam" id="TIGR00115">
    <property type="entry name" value="tig"/>
    <property type="match status" value="1"/>
</dbReference>